<dbReference type="AlphaFoldDB" id="A0A0L0DPR6"/>
<feature type="transmembrane region" description="Helical" evidence="7">
    <location>
        <begin position="461"/>
        <end position="484"/>
    </location>
</feature>
<proteinExistence type="predicted"/>
<evidence type="ECO:0000256" key="6">
    <source>
        <dbReference type="SAM" id="MobiDB-lite"/>
    </source>
</evidence>
<keyword evidence="2" id="KW-0813">Transport</keyword>
<dbReference type="RefSeq" id="XP_013754460.1">
    <property type="nucleotide sequence ID" value="XM_013899006.1"/>
</dbReference>
<dbReference type="eggNOG" id="KOG2399">
    <property type="taxonomic scope" value="Eukaryota"/>
</dbReference>
<evidence type="ECO:0000256" key="3">
    <source>
        <dbReference type="ARBA" id="ARBA00022692"/>
    </source>
</evidence>
<dbReference type="GO" id="GO:0006874">
    <property type="term" value="P:intracellular calcium ion homeostasis"/>
    <property type="evidence" value="ECO:0007669"/>
    <property type="project" value="TreeGrafter"/>
</dbReference>
<feature type="transmembrane region" description="Helical" evidence="7">
    <location>
        <begin position="232"/>
        <end position="251"/>
    </location>
</feature>
<feature type="region of interest" description="Disordered" evidence="6">
    <location>
        <begin position="38"/>
        <end position="86"/>
    </location>
</feature>
<evidence type="ECO:0000256" key="2">
    <source>
        <dbReference type="ARBA" id="ARBA00022448"/>
    </source>
</evidence>
<feature type="transmembrane region" description="Helical" evidence="7">
    <location>
        <begin position="165"/>
        <end position="187"/>
    </location>
</feature>
<dbReference type="OrthoDB" id="407410at2759"/>
<gene>
    <name evidence="9" type="ORF">AMSG_08931</name>
</gene>
<feature type="transmembrane region" description="Helical" evidence="7">
    <location>
        <begin position="551"/>
        <end position="573"/>
    </location>
</feature>
<evidence type="ECO:0000313" key="10">
    <source>
        <dbReference type="Proteomes" id="UP000054408"/>
    </source>
</evidence>
<feature type="compositionally biased region" description="Pro residues" evidence="6">
    <location>
        <begin position="71"/>
        <end position="82"/>
    </location>
</feature>
<evidence type="ECO:0000256" key="7">
    <source>
        <dbReference type="SAM" id="Phobius"/>
    </source>
</evidence>
<comment type="subcellular location">
    <subcellularLocation>
        <location evidence="1">Membrane</location>
        <topology evidence="1">Multi-pass membrane protein</topology>
    </subcellularLocation>
</comment>
<evidence type="ECO:0000256" key="1">
    <source>
        <dbReference type="ARBA" id="ARBA00004141"/>
    </source>
</evidence>
<keyword evidence="10" id="KW-1185">Reference proteome</keyword>
<feature type="transmembrane region" description="Helical" evidence="7">
    <location>
        <begin position="527"/>
        <end position="544"/>
    </location>
</feature>
<feature type="transmembrane region" description="Helical" evidence="7">
    <location>
        <begin position="124"/>
        <end position="144"/>
    </location>
</feature>
<accession>A0A0L0DPR6</accession>
<dbReference type="OMA" id="VKQPIDM"/>
<dbReference type="GO" id="GO:0016020">
    <property type="term" value="C:membrane"/>
    <property type="evidence" value="ECO:0007669"/>
    <property type="project" value="UniProtKB-SubCell"/>
</dbReference>
<protein>
    <submittedName>
        <fullName evidence="9">Sodium/potassium/calcium exchanger 6 /K(+)/Ca(2+)</fullName>
    </submittedName>
</protein>
<dbReference type="GeneID" id="25567507"/>
<feature type="transmembrane region" description="Helical" evidence="7">
    <location>
        <begin position="257"/>
        <end position="277"/>
    </location>
</feature>
<dbReference type="GO" id="GO:0008324">
    <property type="term" value="F:monoatomic cation transmembrane transporter activity"/>
    <property type="evidence" value="ECO:0007669"/>
    <property type="project" value="TreeGrafter"/>
</dbReference>
<feature type="transmembrane region" description="Helical" evidence="7">
    <location>
        <begin position="12"/>
        <end position="32"/>
    </location>
</feature>
<keyword evidence="3 7" id="KW-0812">Transmembrane</keyword>
<dbReference type="STRING" id="461836.A0A0L0DPR6"/>
<evidence type="ECO:0000259" key="8">
    <source>
        <dbReference type="Pfam" id="PF01699"/>
    </source>
</evidence>
<evidence type="ECO:0000256" key="5">
    <source>
        <dbReference type="ARBA" id="ARBA00023136"/>
    </source>
</evidence>
<dbReference type="EMBL" id="GL349481">
    <property type="protein sequence ID" value="KNC53423.1"/>
    <property type="molecule type" value="Genomic_DNA"/>
</dbReference>
<dbReference type="Gene3D" id="1.20.1420.30">
    <property type="entry name" value="NCX, central ion-binding region"/>
    <property type="match status" value="2"/>
</dbReference>
<evidence type="ECO:0000256" key="4">
    <source>
        <dbReference type="ARBA" id="ARBA00022989"/>
    </source>
</evidence>
<feature type="transmembrane region" description="Helical" evidence="7">
    <location>
        <begin position="593"/>
        <end position="615"/>
    </location>
</feature>
<dbReference type="InterPro" id="IPR004837">
    <property type="entry name" value="NaCa_Exmemb"/>
</dbReference>
<feature type="transmembrane region" description="Helical" evidence="7">
    <location>
        <begin position="662"/>
        <end position="682"/>
    </location>
</feature>
<feature type="domain" description="Sodium/calcium exchanger membrane region" evidence="8">
    <location>
        <begin position="529"/>
        <end position="672"/>
    </location>
</feature>
<dbReference type="Proteomes" id="UP000054408">
    <property type="component" value="Unassembled WGS sequence"/>
</dbReference>
<feature type="domain" description="Sodium/calcium exchanger membrane region" evidence="8">
    <location>
        <begin position="132"/>
        <end position="271"/>
    </location>
</feature>
<sequence length="683" mass="71408">MQVFPTKQRIKVAILAVVIAVVFTMGGLVQLVEESGSVGSGTSERWENSPSGAGAAAGAAMAGGGDLAPGSSPPPPPSPPPETCEHITRHEDECGYVHNACDPGDGYIDYLSVYFCDFGHLRPLAIALFLGWLLFLFIFLGVSADDYLCPALKVVSDAMRLSDNVAGVTLLALANGAPDISSAYVALQRESTANIAFGALSGAGLFVTTVVMAAVAFAGTFSVTRRPFLRDIVTYLVAAAWFFAMLANGKVHLWESIGFVALYGVYVVVVVLGRMVYVMHKRSRKTVLSSLLVVPTAAALGASLQQPLVEATAEAGDSATKSRMLHDEAERIAAGTQRPRDVKALMSSHNPHSVRYAAQLAEAGHHPVAPAPSKTKAAAAQSSDPSASLLVETFINAGGSDDDDEVEEGVWMAKSGSRSMLGSLIEAWREAGWLGRLVSLGSLTAHLLLRLTVPMVDDGEWSFWGCVVTPTTALVLAVVAFGGLPAMQATVGPVPLLVVVGCGGLVCSAVVFWAQRRHCGEPVARPFFAFLAFVAAVSWISIIANELVDLLAAFGTIVGISDAMLGISVLAWGNSLGDLVADYAVAKGGMGQMAVGAILASPLLNLLIGVGFSLTVTITRTGEPFHVSLNGSVATAVIGLMVSLASSALFIPLNRFTVVPKYGFYLVAVYVAAFTGAVVFEFE</sequence>
<keyword evidence="5 7" id="KW-0472">Membrane</keyword>
<dbReference type="Pfam" id="PF01699">
    <property type="entry name" value="Na_Ca_ex"/>
    <property type="match status" value="2"/>
</dbReference>
<organism evidence="9 10">
    <name type="scientific">Thecamonas trahens ATCC 50062</name>
    <dbReference type="NCBI Taxonomy" id="461836"/>
    <lineage>
        <taxon>Eukaryota</taxon>
        <taxon>Apusozoa</taxon>
        <taxon>Apusomonadida</taxon>
        <taxon>Apusomonadidae</taxon>
        <taxon>Thecamonas</taxon>
    </lineage>
</organism>
<evidence type="ECO:0000313" key="9">
    <source>
        <dbReference type="EMBL" id="KNC53423.1"/>
    </source>
</evidence>
<feature type="transmembrane region" description="Helical" evidence="7">
    <location>
        <begin position="496"/>
        <end position="515"/>
    </location>
</feature>
<dbReference type="InterPro" id="IPR044880">
    <property type="entry name" value="NCX_ion-bd_dom_sf"/>
</dbReference>
<name>A0A0L0DPR6_THETB</name>
<dbReference type="PANTHER" id="PTHR12266:SF0">
    <property type="entry name" value="MITOCHONDRIAL SODIUM_CALCIUM EXCHANGER PROTEIN"/>
    <property type="match status" value="1"/>
</dbReference>
<dbReference type="PANTHER" id="PTHR12266">
    <property type="entry name" value="NA+/CA2+ K+ INDEPENDENT EXCHANGER"/>
    <property type="match status" value="1"/>
</dbReference>
<feature type="transmembrane region" description="Helical" evidence="7">
    <location>
        <begin position="193"/>
        <end position="220"/>
    </location>
</feature>
<reference evidence="9 10" key="1">
    <citation type="submission" date="2010-05" db="EMBL/GenBank/DDBJ databases">
        <title>The Genome Sequence of Thecamonas trahens ATCC 50062.</title>
        <authorList>
            <consortium name="The Broad Institute Genome Sequencing Platform"/>
            <person name="Russ C."/>
            <person name="Cuomo C."/>
            <person name="Shea T."/>
            <person name="Young S.K."/>
            <person name="Zeng Q."/>
            <person name="Koehrsen M."/>
            <person name="Haas B."/>
            <person name="Borodovsky M."/>
            <person name="Guigo R."/>
            <person name="Alvarado L."/>
            <person name="Berlin A."/>
            <person name="Bochicchio J."/>
            <person name="Borenstein D."/>
            <person name="Chapman S."/>
            <person name="Chen Z."/>
            <person name="Freedman E."/>
            <person name="Gellesch M."/>
            <person name="Goldberg J."/>
            <person name="Griggs A."/>
            <person name="Gujja S."/>
            <person name="Heilman E."/>
            <person name="Heiman D."/>
            <person name="Hepburn T."/>
            <person name="Howarth C."/>
            <person name="Jen D."/>
            <person name="Larson L."/>
            <person name="Mehta T."/>
            <person name="Park D."/>
            <person name="Pearson M."/>
            <person name="Roberts A."/>
            <person name="Saif S."/>
            <person name="Shenoy N."/>
            <person name="Sisk P."/>
            <person name="Stolte C."/>
            <person name="Sykes S."/>
            <person name="Thomson T."/>
            <person name="Walk T."/>
            <person name="White J."/>
            <person name="Yandava C."/>
            <person name="Burger G."/>
            <person name="Gray M.W."/>
            <person name="Holland P.W.H."/>
            <person name="King N."/>
            <person name="Lang F.B.F."/>
            <person name="Roger A.J."/>
            <person name="Ruiz-Trillo I."/>
            <person name="Lander E."/>
            <person name="Nusbaum C."/>
        </authorList>
    </citation>
    <scope>NUCLEOTIDE SEQUENCE [LARGE SCALE GENOMIC DNA]</scope>
    <source>
        <strain evidence="9 10">ATCC 50062</strain>
    </source>
</reference>
<keyword evidence="4 7" id="KW-1133">Transmembrane helix</keyword>
<dbReference type="InterPro" id="IPR051359">
    <property type="entry name" value="CaCA_antiporter"/>
</dbReference>
<feature type="transmembrane region" description="Helical" evidence="7">
    <location>
        <begin position="627"/>
        <end position="650"/>
    </location>
</feature>